<dbReference type="VEuPathDB" id="VectorBase:LOC119179854"/>
<comment type="caution">
    <text evidence="2">The sequence shown here is derived from an EMBL/GenBank/DDBJ whole genome shotgun (WGS) entry which is preliminary data.</text>
</comment>
<organism evidence="2 3">
    <name type="scientific">Rhipicephalus microplus</name>
    <name type="common">Cattle tick</name>
    <name type="synonym">Boophilus microplus</name>
    <dbReference type="NCBI Taxonomy" id="6941"/>
    <lineage>
        <taxon>Eukaryota</taxon>
        <taxon>Metazoa</taxon>
        <taxon>Ecdysozoa</taxon>
        <taxon>Arthropoda</taxon>
        <taxon>Chelicerata</taxon>
        <taxon>Arachnida</taxon>
        <taxon>Acari</taxon>
        <taxon>Parasitiformes</taxon>
        <taxon>Ixodida</taxon>
        <taxon>Ixodoidea</taxon>
        <taxon>Ixodidae</taxon>
        <taxon>Rhipicephalinae</taxon>
        <taxon>Rhipicephalus</taxon>
        <taxon>Boophilus</taxon>
    </lineage>
</organism>
<dbReference type="Pfam" id="PF15862">
    <property type="entry name" value="Coilin_N"/>
    <property type="match status" value="1"/>
</dbReference>
<proteinExistence type="predicted"/>
<evidence type="ECO:0000259" key="1">
    <source>
        <dbReference type="Pfam" id="PF15862"/>
    </source>
</evidence>
<evidence type="ECO:0000313" key="2">
    <source>
        <dbReference type="EMBL" id="KAH8036608.1"/>
    </source>
</evidence>
<gene>
    <name evidence="2" type="ORF">HPB51_002146</name>
</gene>
<evidence type="ECO:0000313" key="3">
    <source>
        <dbReference type="Proteomes" id="UP000821866"/>
    </source>
</evidence>
<reference evidence="2" key="1">
    <citation type="journal article" date="2020" name="Cell">
        <title>Large-Scale Comparative Analyses of Tick Genomes Elucidate Their Genetic Diversity and Vector Capacities.</title>
        <authorList>
            <consortium name="Tick Genome and Microbiome Consortium (TIGMIC)"/>
            <person name="Jia N."/>
            <person name="Wang J."/>
            <person name="Shi W."/>
            <person name="Du L."/>
            <person name="Sun Y."/>
            <person name="Zhan W."/>
            <person name="Jiang J.F."/>
            <person name="Wang Q."/>
            <person name="Zhang B."/>
            <person name="Ji P."/>
            <person name="Bell-Sakyi L."/>
            <person name="Cui X.M."/>
            <person name="Yuan T.T."/>
            <person name="Jiang B.G."/>
            <person name="Yang W.F."/>
            <person name="Lam T.T."/>
            <person name="Chang Q.C."/>
            <person name="Ding S.J."/>
            <person name="Wang X.J."/>
            <person name="Zhu J.G."/>
            <person name="Ruan X.D."/>
            <person name="Zhao L."/>
            <person name="Wei J.T."/>
            <person name="Ye R.Z."/>
            <person name="Que T.C."/>
            <person name="Du C.H."/>
            <person name="Zhou Y.H."/>
            <person name="Cheng J.X."/>
            <person name="Dai P.F."/>
            <person name="Guo W.B."/>
            <person name="Han X.H."/>
            <person name="Huang E.J."/>
            <person name="Li L.F."/>
            <person name="Wei W."/>
            <person name="Gao Y.C."/>
            <person name="Liu J.Z."/>
            <person name="Shao H.Z."/>
            <person name="Wang X."/>
            <person name="Wang C.C."/>
            <person name="Yang T.C."/>
            <person name="Huo Q.B."/>
            <person name="Li W."/>
            <person name="Chen H.Y."/>
            <person name="Chen S.E."/>
            <person name="Zhou L.G."/>
            <person name="Ni X.B."/>
            <person name="Tian J.H."/>
            <person name="Sheng Y."/>
            <person name="Liu T."/>
            <person name="Pan Y.S."/>
            <person name="Xia L.Y."/>
            <person name="Li J."/>
            <person name="Zhao F."/>
            <person name="Cao W.C."/>
        </authorList>
    </citation>
    <scope>NUCLEOTIDE SEQUENCE</scope>
    <source>
        <strain evidence="2">Rmic-2018</strain>
    </source>
</reference>
<name>A0A9J6ERD4_RHIMP</name>
<keyword evidence="3" id="KW-1185">Reference proteome</keyword>
<sequence>MAGADAEIRVKLDLGLAVPHREAHNLVWIVVDTAETATVKQFTKLIRAKYGVPKKSELYLDDAWLPPDEPLRILRDKDTVRYYETPCKKADFLWV</sequence>
<reference evidence="2" key="2">
    <citation type="submission" date="2021-09" db="EMBL/GenBank/DDBJ databases">
        <authorList>
            <person name="Jia N."/>
            <person name="Wang J."/>
            <person name="Shi W."/>
            <person name="Du L."/>
            <person name="Sun Y."/>
            <person name="Zhan W."/>
            <person name="Jiang J."/>
            <person name="Wang Q."/>
            <person name="Zhang B."/>
            <person name="Ji P."/>
            <person name="Sakyi L.B."/>
            <person name="Cui X."/>
            <person name="Yuan T."/>
            <person name="Jiang B."/>
            <person name="Yang W."/>
            <person name="Lam T.T.-Y."/>
            <person name="Chang Q."/>
            <person name="Ding S."/>
            <person name="Wang X."/>
            <person name="Zhu J."/>
            <person name="Ruan X."/>
            <person name="Zhao L."/>
            <person name="Wei J."/>
            <person name="Que T."/>
            <person name="Du C."/>
            <person name="Cheng J."/>
            <person name="Dai P."/>
            <person name="Han X."/>
            <person name="Huang E."/>
            <person name="Gao Y."/>
            <person name="Liu J."/>
            <person name="Shao H."/>
            <person name="Ye R."/>
            <person name="Li L."/>
            <person name="Wei W."/>
            <person name="Wang X."/>
            <person name="Wang C."/>
            <person name="Huo Q."/>
            <person name="Li W."/>
            <person name="Guo W."/>
            <person name="Chen H."/>
            <person name="Chen S."/>
            <person name="Zhou L."/>
            <person name="Zhou L."/>
            <person name="Ni X."/>
            <person name="Tian J."/>
            <person name="Zhou Y."/>
            <person name="Sheng Y."/>
            <person name="Liu T."/>
            <person name="Pan Y."/>
            <person name="Xia L."/>
            <person name="Li J."/>
            <person name="Zhao F."/>
            <person name="Cao W."/>
        </authorList>
    </citation>
    <scope>NUCLEOTIDE SEQUENCE</scope>
    <source>
        <strain evidence="2">Rmic-2018</strain>
        <tissue evidence="2">Larvae</tissue>
    </source>
</reference>
<dbReference type="EMBL" id="JABSTU010000002">
    <property type="protein sequence ID" value="KAH8036608.1"/>
    <property type="molecule type" value="Genomic_DNA"/>
</dbReference>
<protein>
    <recommendedName>
        <fullName evidence="1">Coilin N-terminal domain-containing protein</fullName>
    </recommendedName>
</protein>
<accession>A0A9J6ERD4</accession>
<dbReference type="InterPro" id="IPR031722">
    <property type="entry name" value="Coilin_N"/>
</dbReference>
<feature type="domain" description="Coilin N-terminal" evidence="1">
    <location>
        <begin position="23"/>
        <end position="82"/>
    </location>
</feature>
<dbReference type="Proteomes" id="UP000821866">
    <property type="component" value="Chromosome 10"/>
</dbReference>
<dbReference type="AlphaFoldDB" id="A0A9J6ERD4"/>